<keyword evidence="6 9" id="KW-0472">Membrane</keyword>
<feature type="transmembrane region" description="Helical" evidence="9">
    <location>
        <begin position="335"/>
        <end position="356"/>
    </location>
</feature>
<feature type="transmembrane region" description="Helical" evidence="9">
    <location>
        <begin position="406"/>
        <end position="427"/>
    </location>
</feature>
<comment type="caution">
    <text evidence="11">The sequence shown here is derived from an EMBL/GenBank/DDBJ whole genome shotgun (WGS) entry which is preliminary data.</text>
</comment>
<evidence type="ECO:0000259" key="10">
    <source>
        <dbReference type="PROSITE" id="PS50850"/>
    </source>
</evidence>
<dbReference type="InterPro" id="IPR050360">
    <property type="entry name" value="MFS_Sugar_Transporters"/>
</dbReference>
<dbReference type="GO" id="GO:0016020">
    <property type="term" value="C:membrane"/>
    <property type="evidence" value="ECO:0007669"/>
    <property type="project" value="UniProtKB-SubCell"/>
</dbReference>
<dbReference type="FunFam" id="1.20.1250.20:FF:000078">
    <property type="entry name" value="MFS maltose transporter, putative"/>
    <property type="match status" value="1"/>
</dbReference>
<sequence>MAALKMGKTKYFNRSLTLSVVLIAISTFNYGFDNQAFATTQAMDHFQQQFGDLDPGTGDYTLPSSWLALFNSLMYLGFTAGVFIGSWVCDRFGRRWCMFSMSIYALGTATIAVTSNTREQIMAARVLNYVYVGMEMAVVPLYQSEIVPAPVRGLVVGTYQWSLILGGIVINSVCYGTSHLDDNRSWRIPLGLFYVVPTIVAAGIWFLPESPRWLVRNGRNEEGRVALQKLRHGAFTEAEVDKEFRELEFAMEHETQKGKSVEIFQGLNLKRTLIVAGVNFFQQSTGQAFTSQYGGVFVRTLKIFNPILFTLMTSCFTGVAMVATLLLSDRVGRRIMLMLSSVCMLAVLLTLGGLGIQTPVARDRMQGIVGVMCLFGPSFALGWGPMTMVVATEITSLRLRDKTSRLGFFINVLTNFVVSFSIPYLVFPDRAGLGSRVGFIFAALCILAFVFVFFCVPECKGKTLEQVDWLFVNKAPIRDFKKKDTSNMLEEAETPAGKLDTEADQDESEKPGAEVQVERVT</sequence>
<evidence type="ECO:0000313" key="12">
    <source>
        <dbReference type="Proteomes" id="UP000775872"/>
    </source>
</evidence>
<keyword evidence="5 9" id="KW-1133">Transmembrane helix</keyword>
<evidence type="ECO:0000256" key="9">
    <source>
        <dbReference type="SAM" id="Phobius"/>
    </source>
</evidence>
<feature type="transmembrane region" description="Helical" evidence="9">
    <location>
        <begin position="158"/>
        <end position="176"/>
    </location>
</feature>
<dbReference type="InterPro" id="IPR005828">
    <property type="entry name" value="MFS_sugar_transport-like"/>
</dbReference>
<proteinExistence type="inferred from homology"/>
<dbReference type="Proteomes" id="UP000775872">
    <property type="component" value="Unassembled WGS sequence"/>
</dbReference>
<dbReference type="InterPro" id="IPR005829">
    <property type="entry name" value="Sugar_transporter_CS"/>
</dbReference>
<evidence type="ECO:0000256" key="8">
    <source>
        <dbReference type="SAM" id="MobiDB-lite"/>
    </source>
</evidence>
<dbReference type="Gene3D" id="1.20.1250.20">
    <property type="entry name" value="MFS general substrate transporter like domains"/>
    <property type="match status" value="1"/>
</dbReference>
<reference evidence="12" key="1">
    <citation type="submission" date="2019-06" db="EMBL/GenBank/DDBJ databases">
        <authorList>
            <person name="Broberg M."/>
        </authorList>
    </citation>
    <scope>NUCLEOTIDE SEQUENCE [LARGE SCALE GENOMIC DNA]</scope>
</reference>
<comment type="similarity">
    <text evidence="2 7">Belongs to the major facilitator superfamily. Sugar transporter (TC 2.A.1.1) family.</text>
</comment>
<feature type="transmembrane region" description="Helical" evidence="9">
    <location>
        <begin position="433"/>
        <end position="456"/>
    </location>
</feature>
<accession>A0A9N9W5D4</accession>
<feature type="transmembrane region" description="Helical" evidence="9">
    <location>
        <begin position="368"/>
        <end position="394"/>
    </location>
</feature>
<dbReference type="InterPro" id="IPR003663">
    <property type="entry name" value="Sugar/inositol_transpt"/>
</dbReference>
<feature type="domain" description="Major facilitator superfamily (MFS) profile" evidence="10">
    <location>
        <begin position="19"/>
        <end position="460"/>
    </location>
</feature>
<dbReference type="OrthoDB" id="6612291at2759"/>
<evidence type="ECO:0000256" key="4">
    <source>
        <dbReference type="ARBA" id="ARBA00022692"/>
    </source>
</evidence>
<dbReference type="NCBIfam" id="TIGR00879">
    <property type="entry name" value="SP"/>
    <property type="match status" value="1"/>
</dbReference>
<evidence type="ECO:0000256" key="6">
    <source>
        <dbReference type="ARBA" id="ARBA00023136"/>
    </source>
</evidence>
<evidence type="ECO:0000256" key="3">
    <source>
        <dbReference type="ARBA" id="ARBA00022448"/>
    </source>
</evidence>
<dbReference type="InterPro" id="IPR036259">
    <property type="entry name" value="MFS_trans_sf"/>
</dbReference>
<organism evidence="11 12">
    <name type="scientific">Clonostachys solani</name>
    <dbReference type="NCBI Taxonomy" id="160281"/>
    <lineage>
        <taxon>Eukaryota</taxon>
        <taxon>Fungi</taxon>
        <taxon>Dikarya</taxon>
        <taxon>Ascomycota</taxon>
        <taxon>Pezizomycotina</taxon>
        <taxon>Sordariomycetes</taxon>
        <taxon>Hypocreomycetidae</taxon>
        <taxon>Hypocreales</taxon>
        <taxon>Bionectriaceae</taxon>
        <taxon>Clonostachys</taxon>
    </lineage>
</organism>
<reference evidence="11 12" key="2">
    <citation type="submission" date="2021-10" db="EMBL/GenBank/DDBJ databases">
        <authorList>
            <person name="Piombo E."/>
        </authorList>
    </citation>
    <scope>NUCLEOTIDE SEQUENCE [LARGE SCALE GENOMIC DNA]</scope>
</reference>
<feature type="compositionally biased region" description="Basic and acidic residues" evidence="8">
    <location>
        <begin position="508"/>
        <end position="521"/>
    </location>
</feature>
<feature type="transmembrane region" description="Helical" evidence="9">
    <location>
        <begin position="62"/>
        <end position="84"/>
    </location>
</feature>
<feature type="region of interest" description="Disordered" evidence="8">
    <location>
        <begin position="486"/>
        <end position="521"/>
    </location>
</feature>
<evidence type="ECO:0000256" key="2">
    <source>
        <dbReference type="ARBA" id="ARBA00010992"/>
    </source>
</evidence>
<keyword evidence="12" id="KW-1185">Reference proteome</keyword>
<dbReference type="AlphaFoldDB" id="A0A9N9W5D4"/>
<gene>
    <name evidence="11" type="ORF">CSOL1703_00009693</name>
</gene>
<dbReference type="GO" id="GO:0005351">
    <property type="term" value="F:carbohydrate:proton symporter activity"/>
    <property type="evidence" value="ECO:0007669"/>
    <property type="project" value="TreeGrafter"/>
</dbReference>
<dbReference type="SUPFAM" id="SSF103473">
    <property type="entry name" value="MFS general substrate transporter"/>
    <property type="match status" value="1"/>
</dbReference>
<dbReference type="Pfam" id="PF00083">
    <property type="entry name" value="Sugar_tr"/>
    <property type="match status" value="1"/>
</dbReference>
<dbReference type="InterPro" id="IPR020846">
    <property type="entry name" value="MFS_dom"/>
</dbReference>
<evidence type="ECO:0000313" key="11">
    <source>
        <dbReference type="EMBL" id="CAH0043826.1"/>
    </source>
</evidence>
<name>A0A9N9W5D4_9HYPO</name>
<feature type="transmembrane region" description="Helical" evidence="9">
    <location>
        <begin position="307"/>
        <end position="328"/>
    </location>
</feature>
<dbReference type="PANTHER" id="PTHR48022">
    <property type="entry name" value="PLASTIDIC GLUCOSE TRANSPORTER 4"/>
    <property type="match status" value="1"/>
</dbReference>
<keyword evidence="3 7" id="KW-0813">Transport</keyword>
<dbReference type="PROSITE" id="PS50850">
    <property type="entry name" value="MFS"/>
    <property type="match status" value="1"/>
</dbReference>
<dbReference type="PROSITE" id="PS00216">
    <property type="entry name" value="SUGAR_TRANSPORT_1"/>
    <property type="match status" value="1"/>
</dbReference>
<dbReference type="PANTHER" id="PTHR48022:SF27">
    <property type="entry name" value="MAJOR FACILITATOR SUPERFAMILY (MFS) PROFILE DOMAIN-CONTAINING PROTEIN"/>
    <property type="match status" value="1"/>
</dbReference>
<evidence type="ECO:0000256" key="1">
    <source>
        <dbReference type="ARBA" id="ARBA00004141"/>
    </source>
</evidence>
<evidence type="ECO:0000256" key="5">
    <source>
        <dbReference type="ARBA" id="ARBA00022989"/>
    </source>
</evidence>
<evidence type="ECO:0000256" key="7">
    <source>
        <dbReference type="RuleBase" id="RU003346"/>
    </source>
</evidence>
<dbReference type="EMBL" id="CABFOC020000003">
    <property type="protein sequence ID" value="CAH0043826.1"/>
    <property type="molecule type" value="Genomic_DNA"/>
</dbReference>
<protein>
    <recommendedName>
        <fullName evidence="10">Major facilitator superfamily (MFS) profile domain-containing protein</fullName>
    </recommendedName>
</protein>
<comment type="subcellular location">
    <subcellularLocation>
        <location evidence="1">Membrane</location>
        <topology evidence="1">Multi-pass membrane protein</topology>
    </subcellularLocation>
</comment>
<keyword evidence="4 9" id="KW-0812">Transmembrane</keyword>
<feature type="transmembrane region" description="Helical" evidence="9">
    <location>
        <begin position="188"/>
        <end position="207"/>
    </location>
</feature>